<reference evidence="1" key="1">
    <citation type="journal article" date="2014" name="Int. J. Syst. Evol. Microbiol.">
        <title>Complete genome sequence of Corynebacterium casei LMG S-19264T (=DSM 44701T), isolated from a smear-ripened cheese.</title>
        <authorList>
            <consortium name="US DOE Joint Genome Institute (JGI-PGF)"/>
            <person name="Walter F."/>
            <person name="Albersmeier A."/>
            <person name="Kalinowski J."/>
            <person name="Ruckert C."/>
        </authorList>
    </citation>
    <scope>NUCLEOTIDE SEQUENCE</scope>
    <source>
        <strain evidence="1">JCM 14359</strain>
    </source>
</reference>
<evidence type="ECO:0000313" key="2">
    <source>
        <dbReference type="Proteomes" id="UP000653099"/>
    </source>
</evidence>
<dbReference type="AlphaFoldDB" id="A0A830ELJ8"/>
<name>A0A830ELJ8_9EURY</name>
<protein>
    <submittedName>
        <fullName evidence="1">Uncharacterized protein</fullName>
    </submittedName>
</protein>
<accession>A0A830ELJ8</accession>
<reference evidence="1" key="2">
    <citation type="submission" date="2020-09" db="EMBL/GenBank/DDBJ databases">
        <authorList>
            <person name="Sun Q."/>
            <person name="Ohkuma M."/>
        </authorList>
    </citation>
    <scope>NUCLEOTIDE SEQUENCE</scope>
    <source>
        <strain evidence="1">JCM 14359</strain>
    </source>
</reference>
<dbReference type="Proteomes" id="UP000653099">
    <property type="component" value="Unassembled WGS sequence"/>
</dbReference>
<comment type="caution">
    <text evidence="1">The sequence shown here is derived from an EMBL/GenBank/DDBJ whole genome shotgun (WGS) entry which is preliminary data.</text>
</comment>
<keyword evidence="2" id="KW-1185">Reference proteome</keyword>
<sequence>MSSFNELSDAEQALVDDFVRKSAEKRDRLAEGPVNANSDLDEKTVREAFVQIQSVISETDPHALRVLTLKRLKREIESKYDSIISPPKEMPADPKITREDLKRLLIKDEATNYFLLVGGMIEQLSIDLIFEKVIREDRQSDSQRKQVKRMPQTEREEILYMTGIIDSGEKGKIGRAYGTRNDLAHNADDTAVTDVLNNVDSDIERAYDAVELLHKKLYGIDLNQRLSNLLVDDPM</sequence>
<proteinExistence type="predicted"/>
<gene>
    <name evidence="1" type="ORF">GCM10008995_01730</name>
</gene>
<dbReference type="RefSeq" id="WP_188785505.1">
    <property type="nucleotide sequence ID" value="NZ_BMOC01000001.1"/>
</dbReference>
<dbReference type="OrthoDB" id="386416at2157"/>
<organism evidence="1 2">
    <name type="scientific">Halobellus salinus</name>
    <dbReference type="NCBI Taxonomy" id="931585"/>
    <lineage>
        <taxon>Archaea</taxon>
        <taxon>Methanobacteriati</taxon>
        <taxon>Methanobacteriota</taxon>
        <taxon>Stenosarchaea group</taxon>
        <taxon>Halobacteria</taxon>
        <taxon>Halobacteriales</taxon>
        <taxon>Haloferacaceae</taxon>
        <taxon>Halobellus</taxon>
    </lineage>
</organism>
<dbReference type="EMBL" id="BMOC01000001">
    <property type="protein sequence ID" value="GGI95218.1"/>
    <property type="molecule type" value="Genomic_DNA"/>
</dbReference>
<evidence type="ECO:0000313" key="1">
    <source>
        <dbReference type="EMBL" id="GGI95218.1"/>
    </source>
</evidence>